<name>A0A9P0CS51_9CUCU</name>
<keyword evidence="2" id="KW-1185">Reference proteome</keyword>
<protein>
    <submittedName>
        <fullName evidence="1">Uncharacterized protein</fullName>
    </submittedName>
</protein>
<organism evidence="1 2">
    <name type="scientific">Psylliodes chrysocephalus</name>
    <dbReference type="NCBI Taxonomy" id="3402493"/>
    <lineage>
        <taxon>Eukaryota</taxon>
        <taxon>Metazoa</taxon>
        <taxon>Ecdysozoa</taxon>
        <taxon>Arthropoda</taxon>
        <taxon>Hexapoda</taxon>
        <taxon>Insecta</taxon>
        <taxon>Pterygota</taxon>
        <taxon>Neoptera</taxon>
        <taxon>Endopterygota</taxon>
        <taxon>Coleoptera</taxon>
        <taxon>Polyphaga</taxon>
        <taxon>Cucujiformia</taxon>
        <taxon>Chrysomeloidea</taxon>
        <taxon>Chrysomelidae</taxon>
        <taxon>Galerucinae</taxon>
        <taxon>Alticini</taxon>
        <taxon>Psylliodes</taxon>
    </lineage>
</organism>
<reference evidence="1" key="1">
    <citation type="submission" date="2022-01" db="EMBL/GenBank/DDBJ databases">
        <authorList>
            <person name="King R."/>
        </authorList>
    </citation>
    <scope>NUCLEOTIDE SEQUENCE</scope>
</reference>
<evidence type="ECO:0000313" key="1">
    <source>
        <dbReference type="EMBL" id="CAH1107071.1"/>
    </source>
</evidence>
<proteinExistence type="predicted"/>
<dbReference type="GO" id="GO:0003677">
    <property type="term" value="F:DNA binding"/>
    <property type="evidence" value="ECO:0007669"/>
    <property type="project" value="InterPro"/>
</dbReference>
<dbReference type="Proteomes" id="UP001153636">
    <property type="component" value="Chromosome 2"/>
</dbReference>
<accession>A0A9P0CS51</accession>
<dbReference type="GO" id="GO:0015074">
    <property type="term" value="P:DNA integration"/>
    <property type="evidence" value="ECO:0007669"/>
    <property type="project" value="InterPro"/>
</dbReference>
<evidence type="ECO:0000313" key="2">
    <source>
        <dbReference type="Proteomes" id="UP001153636"/>
    </source>
</evidence>
<sequence length="969" mass="113109">MNQHEQNANIRKQTRMDAYKIEKSLLVETKAKLEKCSKNDNPELVAVTVSCENSEKGNLNDKSTFIKPTNDNTIKKIKSAATKMGRREDTELILTATCENPDIVNVWEHFQFVEATCDDYVTKTKSVVSEMERQEDTELLSTATYENPDICVNSEYEATHDHTMIEPKTVATEKGYIELRDTEPRVIATYEKPDIVNLNESPEFFEASALLNFDENQEIFSENLRNYVDKEGEPEQGFSKKSGHKQHSCVFCKKVLYQLPRHWFQIHFREPEIREIMSLNSKNPERKMKIDKLRKKGDYNFNQETGDSENIVLRRGITDNKDYRPCPSCLGYFRKDNLRHHRKRCSPKKGDRALQGNSIKLTNYIHSRASNMLRNEVASHMFKDEISKHFLFDEIIIVYGNFLCIKYTESHLKTHIRAQLRLLGRFMQQCKLIDPKIKCCKDLMHPACIDTIRMAIDAVAEFTPESGVYKHPTNARTLSTEFKKILEVVLSESDKNLDEQLRKLTKALTRRYNLELAPYLNRVCKLSENRYKRLKPINNLPENKQIEEYLNYLANKSNDLLNKLKTGYNFNNWNKLCECLLVALAVFNRKRPGETQRIELEDFYKKECVSKQDMINLSEEEKIQADKYIRVTFRGKLGNNTALLIDKQRFLPSLEIIIKYRLRAGVHPDNPFLFGLPSKDKHLTYCTYRCHRQFLEESGMHSSALTFTNLRKHFATQVAKEGTSHQEELRVSNYMSHKYSLHKTVYDQSTPLVDITTVSQHLERSAKSGTKVKHTIKRGIEDESAIQLKKKQKTDIDSYEEYKLENNESDESDGTDSDPDLTMSYSGKFKRRKLWSTKEKHVTRTYFHGELENDGYISPNKIRKLKNVHPEILQHRSIPMIKQWLEGEKQKKKRRADGIEATRLRYTTPEKELLEKSLEHHSLNGSEPSIEELENLIKENNTIKRRRESIIIIIIIIKLMINTEPSICK</sequence>
<dbReference type="AlphaFoldDB" id="A0A9P0CS51"/>
<dbReference type="PANTHER" id="PTHR33480:SF1">
    <property type="entry name" value="TYR RECOMBINASE DOMAIN-CONTAINING PROTEIN"/>
    <property type="match status" value="1"/>
</dbReference>
<dbReference type="PANTHER" id="PTHR33480">
    <property type="entry name" value="SET DOMAIN-CONTAINING PROTEIN-RELATED"/>
    <property type="match status" value="1"/>
</dbReference>
<gene>
    <name evidence="1" type="ORF">PSYICH_LOCUS7207</name>
</gene>
<dbReference type="EMBL" id="OV651814">
    <property type="protein sequence ID" value="CAH1107071.1"/>
    <property type="molecule type" value="Genomic_DNA"/>
</dbReference>
<dbReference type="Gene3D" id="1.10.443.10">
    <property type="entry name" value="Intergrase catalytic core"/>
    <property type="match status" value="1"/>
</dbReference>
<dbReference type="OrthoDB" id="6763985at2759"/>
<dbReference type="GO" id="GO:0006310">
    <property type="term" value="P:DNA recombination"/>
    <property type="evidence" value="ECO:0007669"/>
    <property type="project" value="InterPro"/>
</dbReference>
<dbReference type="InterPro" id="IPR013762">
    <property type="entry name" value="Integrase-like_cat_sf"/>
</dbReference>